<dbReference type="InterPro" id="IPR023468">
    <property type="entry name" value="Riboflavin_kinase"/>
</dbReference>
<dbReference type="InterPro" id="IPR014729">
    <property type="entry name" value="Rossmann-like_a/b/a_fold"/>
</dbReference>
<keyword evidence="5 15" id="KW-0288">FMN</keyword>
<dbReference type="AlphaFoldDB" id="A0A1I2HCB6"/>
<dbReference type="InterPro" id="IPR015864">
    <property type="entry name" value="FAD_synthase"/>
</dbReference>
<evidence type="ECO:0000256" key="1">
    <source>
        <dbReference type="ARBA" id="ARBA00002121"/>
    </source>
</evidence>
<dbReference type="GO" id="GO:0006747">
    <property type="term" value="P:FAD biosynthetic process"/>
    <property type="evidence" value="ECO:0007669"/>
    <property type="project" value="UniProtKB-UniRule"/>
</dbReference>
<dbReference type="GO" id="GO:0005524">
    <property type="term" value="F:ATP binding"/>
    <property type="evidence" value="ECO:0007669"/>
    <property type="project" value="UniProtKB-UniRule"/>
</dbReference>
<dbReference type="NCBIfam" id="TIGR00125">
    <property type="entry name" value="cyt_tran_rel"/>
    <property type="match status" value="1"/>
</dbReference>
<comment type="function">
    <text evidence="1">Catalyzes the phosphorylation of riboflavin to FMN followed by the adenylation of FMN to FAD.</text>
</comment>
<gene>
    <name evidence="17" type="ORF">SAMN02745121_07823</name>
</gene>
<keyword evidence="10 15" id="KW-0274">FAD</keyword>
<dbReference type="GO" id="GO:0003919">
    <property type="term" value="F:FMN adenylyltransferase activity"/>
    <property type="evidence" value="ECO:0007669"/>
    <property type="project" value="UniProtKB-UniRule"/>
</dbReference>
<dbReference type="PROSITE" id="PS51257">
    <property type="entry name" value="PROKAR_LIPOPROTEIN"/>
    <property type="match status" value="1"/>
</dbReference>
<keyword evidence="11 15" id="KW-0067">ATP-binding</keyword>
<dbReference type="PANTHER" id="PTHR22749:SF6">
    <property type="entry name" value="RIBOFLAVIN KINASE"/>
    <property type="match status" value="1"/>
</dbReference>
<evidence type="ECO:0000256" key="2">
    <source>
        <dbReference type="ARBA" id="ARBA00004726"/>
    </source>
</evidence>
<dbReference type="Gene3D" id="2.40.30.30">
    <property type="entry name" value="Riboflavin kinase-like"/>
    <property type="match status" value="1"/>
</dbReference>
<evidence type="ECO:0000256" key="11">
    <source>
        <dbReference type="ARBA" id="ARBA00022840"/>
    </source>
</evidence>
<evidence type="ECO:0000313" key="18">
    <source>
        <dbReference type="Proteomes" id="UP000199400"/>
    </source>
</evidence>
<proteinExistence type="inferred from homology"/>
<dbReference type="EC" id="2.7.1.26" evidence="15"/>
<keyword evidence="12" id="KW-0511">Multifunctional enzyme</keyword>
<evidence type="ECO:0000256" key="8">
    <source>
        <dbReference type="ARBA" id="ARBA00022741"/>
    </source>
</evidence>
<evidence type="ECO:0000256" key="15">
    <source>
        <dbReference type="PIRNR" id="PIRNR004491"/>
    </source>
</evidence>
<dbReference type="InterPro" id="IPR015865">
    <property type="entry name" value="Riboflavin_kinase_bac/euk"/>
</dbReference>
<dbReference type="SUPFAM" id="SSF52374">
    <property type="entry name" value="Nucleotidylyl transferase"/>
    <property type="match status" value="1"/>
</dbReference>
<reference evidence="18" key="1">
    <citation type="submission" date="2016-10" db="EMBL/GenBank/DDBJ databases">
        <authorList>
            <person name="Varghese N."/>
            <person name="Submissions S."/>
        </authorList>
    </citation>
    <scope>NUCLEOTIDE SEQUENCE [LARGE SCALE GENOMIC DNA]</scope>
    <source>
        <strain evidence="18">ATCC 25963</strain>
    </source>
</reference>
<evidence type="ECO:0000256" key="6">
    <source>
        <dbReference type="ARBA" id="ARBA00022679"/>
    </source>
</evidence>
<dbReference type="InterPro" id="IPR002606">
    <property type="entry name" value="Riboflavin_kinase_bac"/>
</dbReference>
<dbReference type="Proteomes" id="UP000199400">
    <property type="component" value="Unassembled WGS sequence"/>
</dbReference>
<dbReference type="PIRSF" id="PIRSF004491">
    <property type="entry name" value="FAD_Synth"/>
    <property type="match status" value="1"/>
</dbReference>
<comment type="catalytic activity">
    <reaction evidence="14 15">
        <text>FMN + ATP + H(+) = FAD + diphosphate</text>
        <dbReference type="Rhea" id="RHEA:17237"/>
        <dbReference type="ChEBI" id="CHEBI:15378"/>
        <dbReference type="ChEBI" id="CHEBI:30616"/>
        <dbReference type="ChEBI" id="CHEBI:33019"/>
        <dbReference type="ChEBI" id="CHEBI:57692"/>
        <dbReference type="ChEBI" id="CHEBI:58210"/>
        <dbReference type="EC" id="2.7.7.2"/>
    </reaction>
</comment>
<dbReference type="GO" id="GO:0008531">
    <property type="term" value="F:riboflavin kinase activity"/>
    <property type="evidence" value="ECO:0007669"/>
    <property type="project" value="UniProtKB-UniRule"/>
</dbReference>
<comment type="pathway">
    <text evidence="3 15">Cofactor biosynthesis; FMN biosynthesis; FMN from riboflavin (ATP route): step 1/1.</text>
</comment>
<protein>
    <recommendedName>
        <fullName evidence="15">Riboflavin biosynthesis protein</fullName>
    </recommendedName>
    <domain>
        <recommendedName>
            <fullName evidence="15">Riboflavin kinase</fullName>
            <ecNumber evidence="15">2.7.1.26</ecNumber>
        </recommendedName>
        <alternativeName>
            <fullName evidence="15">Flavokinase</fullName>
        </alternativeName>
    </domain>
    <domain>
        <recommendedName>
            <fullName evidence="15">FMN adenylyltransferase</fullName>
            <ecNumber evidence="15">2.7.7.2</ecNumber>
        </recommendedName>
        <alternativeName>
            <fullName evidence="15">FAD pyrophosphorylase</fullName>
        </alternativeName>
        <alternativeName>
            <fullName evidence="15">FAD synthase</fullName>
        </alternativeName>
    </domain>
</protein>
<dbReference type="SUPFAM" id="SSF82114">
    <property type="entry name" value="Riboflavin kinase-like"/>
    <property type="match status" value="1"/>
</dbReference>
<dbReference type="SMART" id="SM00904">
    <property type="entry name" value="Flavokinase"/>
    <property type="match status" value="1"/>
</dbReference>
<dbReference type="OrthoDB" id="9803667at2"/>
<comment type="similarity">
    <text evidence="15">Belongs to the ribF family.</text>
</comment>
<evidence type="ECO:0000259" key="16">
    <source>
        <dbReference type="SMART" id="SM00904"/>
    </source>
</evidence>
<evidence type="ECO:0000256" key="12">
    <source>
        <dbReference type="ARBA" id="ARBA00023268"/>
    </source>
</evidence>
<dbReference type="STRING" id="54.SAMN02745121_07823"/>
<comment type="pathway">
    <text evidence="2 15">Cofactor biosynthesis; FAD biosynthesis; FAD from FMN: step 1/1.</text>
</comment>
<feature type="domain" description="Riboflavin kinase" evidence="16">
    <location>
        <begin position="180"/>
        <end position="312"/>
    </location>
</feature>
<evidence type="ECO:0000256" key="10">
    <source>
        <dbReference type="ARBA" id="ARBA00022827"/>
    </source>
</evidence>
<evidence type="ECO:0000313" key="17">
    <source>
        <dbReference type="EMBL" id="SFF26607.1"/>
    </source>
</evidence>
<evidence type="ECO:0000256" key="4">
    <source>
        <dbReference type="ARBA" id="ARBA00022630"/>
    </source>
</evidence>
<dbReference type="InterPro" id="IPR004821">
    <property type="entry name" value="Cyt_trans-like"/>
</dbReference>
<dbReference type="EMBL" id="FOMX01000040">
    <property type="protein sequence ID" value="SFF26607.1"/>
    <property type="molecule type" value="Genomic_DNA"/>
</dbReference>
<evidence type="ECO:0000256" key="9">
    <source>
        <dbReference type="ARBA" id="ARBA00022777"/>
    </source>
</evidence>
<evidence type="ECO:0000256" key="3">
    <source>
        <dbReference type="ARBA" id="ARBA00005201"/>
    </source>
</evidence>
<accession>A0A1I2HCB6</accession>
<keyword evidence="4 15" id="KW-0285">Flavoprotein</keyword>
<organism evidence="17 18">
    <name type="scientific">Nannocystis exedens</name>
    <dbReference type="NCBI Taxonomy" id="54"/>
    <lineage>
        <taxon>Bacteria</taxon>
        <taxon>Pseudomonadati</taxon>
        <taxon>Myxococcota</taxon>
        <taxon>Polyangia</taxon>
        <taxon>Nannocystales</taxon>
        <taxon>Nannocystaceae</taxon>
        <taxon>Nannocystis</taxon>
    </lineage>
</organism>
<dbReference type="Pfam" id="PF01687">
    <property type="entry name" value="Flavokinase"/>
    <property type="match status" value="1"/>
</dbReference>
<dbReference type="GO" id="GO:0009398">
    <property type="term" value="P:FMN biosynthetic process"/>
    <property type="evidence" value="ECO:0007669"/>
    <property type="project" value="UniProtKB-UniRule"/>
</dbReference>
<dbReference type="NCBIfam" id="TIGR00083">
    <property type="entry name" value="ribF"/>
    <property type="match status" value="1"/>
</dbReference>
<sequence>MRLLRQPTPLPPGTAACIGAFDGLHLGHQALLRRAAVLAPRVALVTFDPHPAEVLAPERAPLRLQTLAQRARVAAALGVDSLVVLPFTRALADTSPDAFVERLLLAGLQPAAVVVGPDFRFGSGRAGGPDDLRRVLDPAGVRVEVVAEVSLPSDPAQAKLGSSGIRRAVARGDLPAAAAMLGRAYSVEGLVVSGARRGRGLGFPTANVAVRNPLLPPPGVYAGALALVTPDPDAGTIWPAVMNLGQNPTFGDGGAQTLEVHALDVDLGQSLYDRPVEVAFAARLRPEERFPSASALVAQIARDIEVARPLLTPAWLAHAVLGAASTWDDDHV</sequence>
<comment type="catalytic activity">
    <reaction evidence="13 15">
        <text>riboflavin + ATP = FMN + ADP + H(+)</text>
        <dbReference type="Rhea" id="RHEA:14357"/>
        <dbReference type="ChEBI" id="CHEBI:15378"/>
        <dbReference type="ChEBI" id="CHEBI:30616"/>
        <dbReference type="ChEBI" id="CHEBI:57986"/>
        <dbReference type="ChEBI" id="CHEBI:58210"/>
        <dbReference type="ChEBI" id="CHEBI:456216"/>
        <dbReference type="EC" id="2.7.1.26"/>
    </reaction>
</comment>
<dbReference type="RefSeq" id="WP_096328218.1">
    <property type="nucleotide sequence ID" value="NZ_FOMX01000040.1"/>
</dbReference>
<evidence type="ECO:0000256" key="7">
    <source>
        <dbReference type="ARBA" id="ARBA00022695"/>
    </source>
</evidence>
<dbReference type="GO" id="GO:0009231">
    <property type="term" value="P:riboflavin biosynthetic process"/>
    <property type="evidence" value="ECO:0007669"/>
    <property type="project" value="InterPro"/>
</dbReference>
<dbReference type="Pfam" id="PF06574">
    <property type="entry name" value="FAD_syn"/>
    <property type="match status" value="1"/>
</dbReference>
<name>A0A1I2HCB6_9BACT</name>
<keyword evidence="8 15" id="KW-0547">Nucleotide-binding</keyword>
<dbReference type="InterPro" id="IPR023465">
    <property type="entry name" value="Riboflavin_kinase_dom_sf"/>
</dbReference>
<keyword evidence="6 15" id="KW-0808">Transferase</keyword>
<dbReference type="UniPathway" id="UPA00277">
    <property type="reaction ID" value="UER00407"/>
</dbReference>
<evidence type="ECO:0000256" key="5">
    <source>
        <dbReference type="ARBA" id="ARBA00022643"/>
    </source>
</evidence>
<evidence type="ECO:0000256" key="13">
    <source>
        <dbReference type="ARBA" id="ARBA00047880"/>
    </source>
</evidence>
<dbReference type="EC" id="2.7.7.2" evidence="15"/>
<dbReference type="UniPathway" id="UPA00276">
    <property type="reaction ID" value="UER00406"/>
</dbReference>
<dbReference type="CDD" id="cd02064">
    <property type="entry name" value="FAD_synthetase_N"/>
    <property type="match status" value="1"/>
</dbReference>
<evidence type="ECO:0000256" key="14">
    <source>
        <dbReference type="ARBA" id="ARBA00049494"/>
    </source>
</evidence>
<dbReference type="Gene3D" id="3.40.50.620">
    <property type="entry name" value="HUPs"/>
    <property type="match status" value="1"/>
</dbReference>
<keyword evidence="7 15" id="KW-0548">Nucleotidyltransferase</keyword>
<keyword evidence="9 15" id="KW-0418">Kinase</keyword>
<dbReference type="PANTHER" id="PTHR22749">
    <property type="entry name" value="RIBOFLAVIN KINASE/FMN ADENYLYLTRANSFERASE"/>
    <property type="match status" value="1"/>
</dbReference>
<keyword evidence="18" id="KW-1185">Reference proteome</keyword>